<dbReference type="Gene3D" id="3.40.190.10">
    <property type="entry name" value="Periplasmic binding protein-like II"/>
    <property type="match status" value="2"/>
</dbReference>
<sequence>MFLASMAMYVSPPPLAAASGEFWAFLRKELAAAGLAGLPEALDSDIAHDEAWLRPNLLLSQACGYPYVKTLRGRVRLVATPVYSHPGCDGPLMRSFIIVSRTNVAGSLADLRGSIAAINSPDSNSGSNLFRASVAPLAENGRFFAGVIETGSHGASIDAVSQGRADCAAIDCITFGNIQRFDPQRLRGVRVLAETVSGPGLPFITAGDASDEQVTLLRQALAAAIAEPSLAAVRDTLGLVRFEVLSDEDYEPLLKLADEAIAGGYSEFGA</sequence>
<dbReference type="SUPFAM" id="SSF53850">
    <property type="entry name" value="Periplasmic binding protein-like II"/>
    <property type="match status" value="1"/>
</dbReference>
<dbReference type="EMBL" id="JAEUAK010000008">
    <property type="protein sequence ID" value="MBW9054856.1"/>
    <property type="molecule type" value="Genomic_DNA"/>
</dbReference>
<name>A0ABS7GYP7_9HYPH</name>
<dbReference type="Pfam" id="PF12974">
    <property type="entry name" value="Phosphonate-bd"/>
    <property type="match status" value="1"/>
</dbReference>
<comment type="caution">
    <text evidence="1">The sequence shown here is derived from an EMBL/GenBank/DDBJ whole genome shotgun (WGS) entry which is preliminary data.</text>
</comment>
<accession>A0ABS7GYP7</accession>
<dbReference type="Proteomes" id="UP000717752">
    <property type="component" value="Unassembled WGS sequence"/>
</dbReference>
<keyword evidence="2" id="KW-1185">Reference proteome</keyword>
<reference evidence="1 2" key="1">
    <citation type="journal article" date="2021" name="MBio">
        <title>Poor Competitiveness of Bradyrhizobium in Pigeon Pea Root Colonization in Indian Soils.</title>
        <authorList>
            <person name="Chalasani D."/>
            <person name="Basu A."/>
            <person name="Pullabhotla S.V.S.R.N."/>
            <person name="Jorrin B."/>
            <person name="Neal A.L."/>
            <person name="Poole P.S."/>
            <person name="Podile A.R."/>
            <person name="Tkacz A."/>
        </authorList>
    </citation>
    <scope>NUCLEOTIDE SEQUENCE [LARGE SCALE GENOMIC DNA]</scope>
    <source>
        <strain evidence="1 2">HU56</strain>
    </source>
</reference>
<dbReference type="PANTHER" id="PTHR35841">
    <property type="entry name" value="PHOSPHONATES-BINDING PERIPLASMIC PROTEIN"/>
    <property type="match status" value="1"/>
</dbReference>
<organism evidence="1 2">
    <name type="scientific">Rhizobium mesosinicum</name>
    <dbReference type="NCBI Taxonomy" id="335017"/>
    <lineage>
        <taxon>Bacteria</taxon>
        <taxon>Pseudomonadati</taxon>
        <taxon>Pseudomonadota</taxon>
        <taxon>Alphaproteobacteria</taxon>
        <taxon>Hyphomicrobiales</taxon>
        <taxon>Rhizobiaceae</taxon>
        <taxon>Rhizobium/Agrobacterium group</taxon>
        <taxon>Rhizobium</taxon>
    </lineage>
</organism>
<proteinExistence type="predicted"/>
<dbReference type="PANTHER" id="PTHR35841:SF1">
    <property type="entry name" value="PHOSPHONATES-BINDING PERIPLASMIC PROTEIN"/>
    <property type="match status" value="1"/>
</dbReference>
<evidence type="ECO:0000313" key="2">
    <source>
        <dbReference type="Proteomes" id="UP000717752"/>
    </source>
</evidence>
<dbReference type="RefSeq" id="WP_220336202.1">
    <property type="nucleotide sequence ID" value="NZ_JAEUAK010000008.1"/>
</dbReference>
<gene>
    <name evidence="1" type="ORF">JNB85_20845</name>
</gene>
<protein>
    <submittedName>
        <fullName evidence="1">PhnD/SsuA/transferrin family substrate-binding protein</fullName>
    </submittedName>
</protein>
<evidence type="ECO:0000313" key="1">
    <source>
        <dbReference type="EMBL" id="MBW9054856.1"/>
    </source>
</evidence>